<protein>
    <submittedName>
        <fullName evidence="1">Uncharacterized protein</fullName>
    </submittedName>
</protein>
<proteinExistence type="predicted"/>
<dbReference type="Proteomes" id="UP000078046">
    <property type="component" value="Unassembled WGS sequence"/>
</dbReference>
<name>A0A177BAL4_9BILA</name>
<gene>
    <name evidence="1" type="ORF">A3Q56_00966</name>
</gene>
<reference evidence="1 2" key="1">
    <citation type="submission" date="2016-04" db="EMBL/GenBank/DDBJ databases">
        <title>The genome of Intoshia linei affirms orthonectids as highly simplified spiralians.</title>
        <authorList>
            <person name="Mikhailov K.V."/>
            <person name="Slusarev G.S."/>
            <person name="Nikitin M.A."/>
            <person name="Logacheva M.D."/>
            <person name="Penin A."/>
            <person name="Aleoshin V."/>
            <person name="Panchin Y.V."/>
        </authorList>
    </citation>
    <scope>NUCLEOTIDE SEQUENCE [LARGE SCALE GENOMIC DNA]</scope>
    <source>
        <strain evidence="1">Intl2013</strain>
        <tissue evidence="1">Whole animal</tissue>
    </source>
</reference>
<sequence>MSFYSKSEQGCSLSCVRPKTSNRLHYADPTYQQDFRYGNYYSEPIEIPRSVNSAHICKCKHCKYHRNRDNCESLENEKIVSSNYNYLYKRLPKPV</sequence>
<organism evidence="1 2">
    <name type="scientific">Intoshia linei</name>
    <dbReference type="NCBI Taxonomy" id="1819745"/>
    <lineage>
        <taxon>Eukaryota</taxon>
        <taxon>Metazoa</taxon>
        <taxon>Spiralia</taxon>
        <taxon>Lophotrochozoa</taxon>
        <taxon>Mesozoa</taxon>
        <taxon>Orthonectida</taxon>
        <taxon>Rhopaluridae</taxon>
        <taxon>Intoshia</taxon>
    </lineage>
</organism>
<evidence type="ECO:0000313" key="2">
    <source>
        <dbReference type="Proteomes" id="UP000078046"/>
    </source>
</evidence>
<keyword evidence="2" id="KW-1185">Reference proteome</keyword>
<dbReference type="AlphaFoldDB" id="A0A177BAL4"/>
<dbReference type="EMBL" id="LWCA01000064">
    <property type="protein sequence ID" value="OAF71286.1"/>
    <property type="molecule type" value="Genomic_DNA"/>
</dbReference>
<accession>A0A177BAL4</accession>
<comment type="caution">
    <text evidence="1">The sequence shown here is derived from an EMBL/GenBank/DDBJ whole genome shotgun (WGS) entry which is preliminary data.</text>
</comment>
<evidence type="ECO:0000313" key="1">
    <source>
        <dbReference type="EMBL" id="OAF71286.1"/>
    </source>
</evidence>